<evidence type="ECO:0000313" key="2">
    <source>
        <dbReference type="Proteomes" id="UP000267606"/>
    </source>
</evidence>
<evidence type="ECO:0000313" key="1">
    <source>
        <dbReference type="EMBL" id="VDO80707.1"/>
    </source>
</evidence>
<dbReference type="AlphaFoldDB" id="A0A183HWU6"/>
<reference evidence="1 2" key="2">
    <citation type="submission" date="2018-11" db="EMBL/GenBank/DDBJ databases">
        <authorList>
            <consortium name="Pathogen Informatics"/>
        </authorList>
    </citation>
    <scope>NUCLEOTIDE SEQUENCE [LARGE SCALE GENOMIC DNA]</scope>
</reference>
<accession>A0A183HWU6</accession>
<evidence type="ECO:0000313" key="3">
    <source>
        <dbReference type="WBParaSite" id="OFLC_0001195801-mRNA-1"/>
    </source>
</evidence>
<organism evidence="3">
    <name type="scientific">Onchocerca flexuosa</name>
    <dbReference type="NCBI Taxonomy" id="387005"/>
    <lineage>
        <taxon>Eukaryota</taxon>
        <taxon>Metazoa</taxon>
        <taxon>Ecdysozoa</taxon>
        <taxon>Nematoda</taxon>
        <taxon>Chromadorea</taxon>
        <taxon>Rhabditida</taxon>
        <taxon>Spirurina</taxon>
        <taxon>Spiruromorpha</taxon>
        <taxon>Filarioidea</taxon>
        <taxon>Onchocercidae</taxon>
        <taxon>Onchocerca</taxon>
    </lineage>
</organism>
<gene>
    <name evidence="1" type="ORF">OFLC_LOCUS11954</name>
</gene>
<reference evidence="3" key="1">
    <citation type="submission" date="2016-06" db="UniProtKB">
        <authorList>
            <consortium name="WormBaseParasite"/>
        </authorList>
    </citation>
    <scope>IDENTIFICATION</scope>
</reference>
<dbReference type="EMBL" id="UZAJ01017924">
    <property type="protein sequence ID" value="VDO80707.1"/>
    <property type="molecule type" value="Genomic_DNA"/>
</dbReference>
<dbReference type="WBParaSite" id="OFLC_0001195801-mRNA-1">
    <property type="protein sequence ID" value="OFLC_0001195801-mRNA-1"/>
    <property type="gene ID" value="OFLC_0001195801"/>
</dbReference>
<keyword evidence="2" id="KW-1185">Reference proteome</keyword>
<protein>
    <submittedName>
        <fullName evidence="3">DUF4378 domain-containing protein</fullName>
    </submittedName>
</protein>
<dbReference type="STRING" id="387005.A0A183HWU6"/>
<name>A0A183HWU6_9BILA</name>
<dbReference type="Proteomes" id="UP000267606">
    <property type="component" value="Unassembled WGS sequence"/>
</dbReference>
<sequence>MKFFVFPKIILFYFAETSEIHKHEVAPISSGTKICPTSCGSGLADKKLPQNEPLHKASILPDESINTESVTFDVVMRILNRDWDPHFANRNTREFHQLAAEVINEVNAMVKTEFPEMR</sequence>
<proteinExistence type="predicted"/>